<gene>
    <name evidence="3" type="ORF">FHE65_04165</name>
    <name evidence="2" type="ORF">FHE65_09595</name>
</gene>
<evidence type="ECO:0000313" key="3">
    <source>
        <dbReference type="EMBL" id="TNC50271.1"/>
    </source>
</evidence>
<dbReference type="InterPro" id="IPR037523">
    <property type="entry name" value="VOC_core"/>
</dbReference>
<dbReference type="CDD" id="cd06587">
    <property type="entry name" value="VOC"/>
    <property type="match status" value="1"/>
</dbReference>
<evidence type="ECO:0000313" key="4">
    <source>
        <dbReference type="Proteomes" id="UP000306740"/>
    </source>
</evidence>
<dbReference type="PROSITE" id="PS51819">
    <property type="entry name" value="VOC"/>
    <property type="match status" value="1"/>
</dbReference>
<dbReference type="SUPFAM" id="SSF54593">
    <property type="entry name" value="Glyoxalase/Bleomycin resistance protein/Dihydroxybiphenyl dioxygenase"/>
    <property type="match status" value="1"/>
</dbReference>
<evidence type="ECO:0000313" key="2">
    <source>
        <dbReference type="EMBL" id="TNC47555.1"/>
    </source>
</evidence>
<comment type="caution">
    <text evidence="3">The sequence shown here is derived from an EMBL/GenBank/DDBJ whole genome shotgun (WGS) entry which is preliminary data.</text>
</comment>
<sequence>MSLTVAMITVDSIDALALGRWWAERLGGAVVEENDGWFVIVSVPDAPVQLAFQKVERPTPGKNKVHLDLTVEDLDAEVKRLEAAGADQVSDHTVESGFRWVTFADPEGNYFDVAQAES</sequence>
<dbReference type="Gene3D" id="3.10.180.10">
    <property type="entry name" value="2,3-Dihydroxybiphenyl 1,2-Dioxygenase, domain 1"/>
    <property type="match status" value="1"/>
</dbReference>
<dbReference type="AlphaFoldDB" id="A0A5C4N084"/>
<dbReference type="InterPro" id="IPR041581">
    <property type="entry name" value="Glyoxalase_6"/>
</dbReference>
<dbReference type="OrthoDB" id="3823476at2"/>
<proteinExistence type="predicted"/>
<dbReference type="PANTHER" id="PTHR35908">
    <property type="entry name" value="HYPOTHETICAL FUSION PROTEIN"/>
    <property type="match status" value="1"/>
</dbReference>
<name>A0A5C4N084_9ACTN</name>
<dbReference type="RefSeq" id="WP_139088065.1">
    <property type="nucleotide sequence ID" value="NZ_VDFR01000018.1"/>
</dbReference>
<evidence type="ECO:0000259" key="1">
    <source>
        <dbReference type="PROSITE" id="PS51819"/>
    </source>
</evidence>
<accession>A0A5C4N084</accession>
<dbReference type="EMBL" id="VDFR01000044">
    <property type="protein sequence ID" value="TNC47555.1"/>
    <property type="molecule type" value="Genomic_DNA"/>
</dbReference>
<dbReference type="Proteomes" id="UP000306740">
    <property type="component" value="Unassembled WGS sequence"/>
</dbReference>
<dbReference type="EMBL" id="VDFR01000018">
    <property type="protein sequence ID" value="TNC50271.1"/>
    <property type="molecule type" value="Genomic_DNA"/>
</dbReference>
<dbReference type="Pfam" id="PF18029">
    <property type="entry name" value="Glyoxalase_6"/>
    <property type="match status" value="1"/>
</dbReference>
<dbReference type="PANTHER" id="PTHR35908:SF1">
    <property type="entry name" value="CONSERVED PROTEIN"/>
    <property type="match status" value="1"/>
</dbReference>
<protein>
    <submittedName>
        <fullName evidence="3">VOC family protein</fullName>
    </submittedName>
</protein>
<dbReference type="InterPro" id="IPR029068">
    <property type="entry name" value="Glyas_Bleomycin-R_OHBP_Dase"/>
</dbReference>
<reference evidence="3 4" key="1">
    <citation type="submission" date="2019-05" db="EMBL/GenBank/DDBJ databases">
        <title>Mumia sp. nov., isolated from the intestinal contents of plateau pika (Ochotona curzoniae) in the Qinghai-Tibet plateau of China.</title>
        <authorList>
            <person name="Tian Z."/>
        </authorList>
    </citation>
    <scope>NUCLEOTIDE SEQUENCE [LARGE SCALE GENOMIC DNA]</scope>
    <source>
        <strain evidence="4">527</strain>
        <strain evidence="3">Z527</strain>
    </source>
</reference>
<organism evidence="3 4">
    <name type="scientific">Mumia zhuanghuii</name>
    <dbReference type="NCBI Taxonomy" id="2585211"/>
    <lineage>
        <taxon>Bacteria</taxon>
        <taxon>Bacillati</taxon>
        <taxon>Actinomycetota</taxon>
        <taxon>Actinomycetes</taxon>
        <taxon>Propionibacteriales</taxon>
        <taxon>Nocardioidaceae</taxon>
        <taxon>Mumia</taxon>
    </lineage>
</organism>
<feature type="domain" description="VOC" evidence="1">
    <location>
        <begin position="4"/>
        <end position="116"/>
    </location>
</feature>